<keyword evidence="2" id="KW-1185">Reference proteome</keyword>
<dbReference type="Proteomes" id="UP000054279">
    <property type="component" value="Unassembled WGS sequence"/>
</dbReference>
<sequence>MLCHLELQKQKLLLPHCSSSGGWVSVDAADQAACSGLGFQLEANHLWFLKQMMFVNTDKYFKRLPDLTFGGGI</sequence>
<dbReference type="HOGENOM" id="CLU_2706402_0_0_1"/>
<evidence type="ECO:0000313" key="2">
    <source>
        <dbReference type="Proteomes" id="UP000054279"/>
    </source>
</evidence>
<protein>
    <submittedName>
        <fullName evidence="1">Uncharacterized protein</fullName>
    </submittedName>
</protein>
<gene>
    <name evidence="1" type="ORF">M422DRAFT_277308</name>
</gene>
<reference evidence="1 2" key="1">
    <citation type="submission" date="2014-06" db="EMBL/GenBank/DDBJ databases">
        <title>Evolutionary Origins and Diversification of the Mycorrhizal Mutualists.</title>
        <authorList>
            <consortium name="DOE Joint Genome Institute"/>
            <consortium name="Mycorrhizal Genomics Consortium"/>
            <person name="Kohler A."/>
            <person name="Kuo A."/>
            <person name="Nagy L.G."/>
            <person name="Floudas D."/>
            <person name="Copeland A."/>
            <person name="Barry K.W."/>
            <person name="Cichocki N."/>
            <person name="Veneault-Fourrey C."/>
            <person name="LaButti K."/>
            <person name="Lindquist E.A."/>
            <person name="Lipzen A."/>
            <person name="Lundell T."/>
            <person name="Morin E."/>
            <person name="Murat C."/>
            <person name="Riley R."/>
            <person name="Ohm R."/>
            <person name="Sun H."/>
            <person name="Tunlid A."/>
            <person name="Henrissat B."/>
            <person name="Grigoriev I.V."/>
            <person name="Hibbett D.S."/>
            <person name="Martin F."/>
        </authorList>
    </citation>
    <scope>NUCLEOTIDE SEQUENCE [LARGE SCALE GENOMIC DNA]</scope>
    <source>
        <strain evidence="1 2">SS14</strain>
    </source>
</reference>
<evidence type="ECO:0000313" key="1">
    <source>
        <dbReference type="EMBL" id="KIJ22318.1"/>
    </source>
</evidence>
<proteinExistence type="predicted"/>
<name>A0A0C9T0S9_SPHS4</name>
<organism evidence="1 2">
    <name type="scientific">Sphaerobolus stellatus (strain SS14)</name>
    <dbReference type="NCBI Taxonomy" id="990650"/>
    <lineage>
        <taxon>Eukaryota</taxon>
        <taxon>Fungi</taxon>
        <taxon>Dikarya</taxon>
        <taxon>Basidiomycota</taxon>
        <taxon>Agaricomycotina</taxon>
        <taxon>Agaricomycetes</taxon>
        <taxon>Phallomycetidae</taxon>
        <taxon>Geastrales</taxon>
        <taxon>Sphaerobolaceae</taxon>
        <taxon>Sphaerobolus</taxon>
    </lineage>
</organism>
<dbReference type="EMBL" id="KN838420">
    <property type="protein sequence ID" value="KIJ22318.1"/>
    <property type="molecule type" value="Genomic_DNA"/>
</dbReference>
<accession>A0A0C9T0S9</accession>
<dbReference type="AlphaFoldDB" id="A0A0C9T0S9"/>